<evidence type="ECO:0000313" key="2">
    <source>
        <dbReference type="EMBL" id="KAK3259861.1"/>
    </source>
</evidence>
<dbReference type="Proteomes" id="UP001190700">
    <property type="component" value="Unassembled WGS sequence"/>
</dbReference>
<sequence>MPLFSEADVHVDGCISPAEYESLSQIIIRRTLLLLHASQGAYPDQVRLQRTSAAHLDTFTPPPVGNLSVVPRFRGRPGNKSYRQGATASAKPWTARGPLTSLEPKRMKGLNTWAFPPGGHFAARYEEPKEPDSSRGSTTLSSHAHGAGLPAEELPSNIGRGLMTNANQTEYIFTTEECGWVNHSGYRDELRCMDGHLCAVWTTDESWSCCNEHGGRYQCPPNYPFMCARDNTCAGGTDYCCESDCSKKGLNRPCHFGCSDVVGRDGALWTDSELQTCEDYYVFQYCNGTGGYGSGWVTYKAPLRTTQMRMVYLG</sequence>
<keyword evidence="3" id="KW-1185">Reference proteome</keyword>
<dbReference type="EMBL" id="LGRX02018420">
    <property type="protein sequence ID" value="KAK3259861.1"/>
    <property type="molecule type" value="Genomic_DNA"/>
</dbReference>
<feature type="compositionally biased region" description="Basic and acidic residues" evidence="1">
    <location>
        <begin position="123"/>
        <end position="133"/>
    </location>
</feature>
<gene>
    <name evidence="2" type="ORF">CYMTET_31157</name>
</gene>
<dbReference type="AlphaFoldDB" id="A0AAE0KT56"/>
<protein>
    <submittedName>
        <fullName evidence="2">Uncharacterized protein</fullName>
    </submittedName>
</protein>
<proteinExistence type="predicted"/>
<name>A0AAE0KT56_9CHLO</name>
<organism evidence="2 3">
    <name type="scientific">Cymbomonas tetramitiformis</name>
    <dbReference type="NCBI Taxonomy" id="36881"/>
    <lineage>
        <taxon>Eukaryota</taxon>
        <taxon>Viridiplantae</taxon>
        <taxon>Chlorophyta</taxon>
        <taxon>Pyramimonadophyceae</taxon>
        <taxon>Pyramimonadales</taxon>
        <taxon>Pyramimonadaceae</taxon>
        <taxon>Cymbomonas</taxon>
    </lineage>
</organism>
<comment type="caution">
    <text evidence="2">The sequence shown here is derived from an EMBL/GenBank/DDBJ whole genome shotgun (WGS) entry which is preliminary data.</text>
</comment>
<feature type="region of interest" description="Disordered" evidence="1">
    <location>
        <begin position="121"/>
        <end position="159"/>
    </location>
</feature>
<feature type="region of interest" description="Disordered" evidence="1">
    <location>
        <begin position="75"/>
        <end position="101"/>
    </location>
</feature>
<evidence type="ECO:0000313" key="3">
    <source>
        <dbReference type="Proteomes" id="UP001190700"/>
    </source>
</evidence>
<accession>A0AAE0KT56</accession>
<reference evidence="2 3" key="1">
    <citation type="journal article" date="2015" name="Genome Biol. Evol.">
        <title>Comparative Genomics of a Bacterivorous Green Alga Reveals Evolutionary Causalities and Consequences of Phago-Mixotrophic Mode of Nutrition.</title>
        <authorList>
            <person name="Burns J.A."/>
            <person name="Paasch A."/>
            <person name="Narechania A."/>
            <person name="Kim E."/>
        </authorList>
    </citation>
    <scope>NUCLEOTIDE SEQUENCE [LARGE SCALE GENOMIC DNA]</scope>
    <source>
        <strain evidence="2 3">PLY_AMNH</strain>
    </source>
</reference>
<evidence type="ECO:0000256" key="1">
    <source>
        <dbReference type="SAM" id="MobiDB-lite"/>
    </source>
</evidence>